<keyword evidence="4" id="KW-1185">Reference proteome</keyword>
<dbReference type="GeneID" id="26900885"/>
<feature type="compositionally biased region" description="Low complexity" evidence="2">
    <location>
        <begin position="627"/>
        <end position="638"/>
    </location>
</feature>
<dbReference type="RefSeq" id="XP_015664851.1">
    <property type="nucleotide sequence ID" value="XM_015796843.1"/>
</dbReference>
<accession>A0A0N0E0G4</accession>
<feature type="compositionally biased region" description="Low complexity" evidence="2">
    <location>
        <begin position="704"/>
        <end position="725"/>
    </location>
</feature>
<comment type="caution">
    <text evidence="3">The sequence shown here is derived from an EMBL/GenBank/DDBJ whole genome shotgun (WGS) entry which is preliminary data.</text>
</comment>
<dbReference type="Proteomes" id="UP000037923">
    <property type="component" value="Unassembled WGS sequence"/>
</dbReference>
<dbReference type="EMBL" id="LGTL01000001">
    <property type="protein sequence ID" value="KPA86412.1"/>
    <property type="molecule type" value="Genomic_DNA"/>
</dbReference>
<organism evidence="3 4">
    <name type="scientific">Leptomonas pyrrhocoris</name>
    <name type="common">Firebug parasite</name>
    <dbReference type="NCBI Taxonomy" id="157538"/>
    <lineage>
        <taxon>Eukaryota</taxon>
        <taxon>Discoba</taxon>
        <taxon>Euglenozoa</taxon>
        <taxon>Kinetoplastea</taxon>
        <taxon>Metakinetoplastina</taxon>
        <taxon>Trypanosomatida</taxon>
        <taxon>Trypanosomatidae</taxon>
        <taxon>Leishmaniinae</taxon>
        <taxon>Leptomonas</taxon>
    </lineage>
</organism>
<name>A0A0N0E0G4_LEPPY</name>
<evidence type="ECO:0000313" key="3">
    <source>
        <dbReference type="EMBL" id="KPA86412.1"/>
    </source>
</evidence>
<dbReference type="VEuPathDB" id="TriTrypDB:LpyrH10_01_5880"/>
<sequence length="773" mass="83980">MARYLDVKQDDELFAARLQEVNREMDTLLHKTSRTRHEMDRTAEEVRMGVPLHFYPMAGVNTVGSSAQRFNLLHQTASIDDGGVISNALQNDLTRGVVSAELTQWMRTHLPTLVAPLVDVQVQRHLQQLRTTVEDVQSRQAQVEQSFKETAEQLRAHRRDMQSGLAAMQRSVQHDLDEHQHTLESRLNTWKEEMQRVKDDIRTLQEQRRGETGRVDRRMDESLQRGQQLMQDTFANLERDLQRWRQSLQRDVEQDTQVVRTQHDSLEGHVAQLQGALSSTANMATRCSTEIQRLMEASVARSSEVRLCRRDVNRLEMLMQCTALQTATGLKVPAAGAAGAESGERDNATSKNSLSEEGGDGSAPAHQAVVALTQEVAHINDKVQAVVDRMDGLDRQVRQLDVALVRGIAVAMPRSSFIDIGQDTAEESLFGRSVASTRHPSNSQLSSVHTSRSGFSNVRHIPSQTSAVYQDNITNRNVVNDLHGRSEGNSPSFVHSATQPVGITSRPSHFAASANTGNFSLRHVENGPARAGAEPSGVYRPPTSHLSNSSLPFEDDADDPHPMPIVVSDGRPAPGVVSSRVVTSRSFVGGREGSSPPQRRAPPRVIPVETVAPSPVREKAAAGAIESTPTGSPGKPTPNVGGNSGAHNSSKQRRSSSSSQSARSDENGERSGHGNDDKRLDKSPFSFSLDRYGGAYAAGGGDGRVAPTNPTEPPATAADAAASPADSYVSDTPAAAEESPVASRDLLDRYTPAPASDSEGERDNEVISRSALD</sequence>
<keyword evidence="1" id="KW-0175">Coiled coil</keyword>
<evidence type="ECO:0000256" key="2">
    <source>
        <dbReference type="SAM" id="MobiDB-lite"/>
    </source>
</evidence>
<dbReference type="AlphaFoldDB" id="A0A0N0E0G4"/>
<dbReference type="OrthoDB" id="245890at2759"/>
<feature type="coiled-coil region" evidence="1">
    <location>
        <begin position="180"/>
        <end position="207"/>
    </location>
</feature>
<proteinExistence type="predicted"/>
<reference evidence="3 4" key="1">
    <citation type="submission" date="2015-07" db="EMBL/GenBank/DDBJ databases">
        <title>High-quality genome of monoxenous trypanosomatid Leptomonas pyrrhocoris.</title>
        <authorList>
            <person name="Flegontov P."/>
            <person name="Butenko A."/>
            <person name="Firsov S."/>
            <person name="Vlcek C."/>
            <person name="Logacheva M.D."/>
            <person name="Field M."/>
            <person name="Filatov D."/>
            <person name="Flegontova O."/>
            <person name="Gerasimov E."/>
            <person name="Jackson A.P."/>
            <person name="Kelly S."/>
            <person name="Opperdoes F."/>
            <person name="O'Reilly A."/>
            <person name="Votypka J."/>
            <person name="Yurchenko V."/>
            <person name="Lukes J."/>
        </authorList>
    </citation>
    <scope>NUCLEOTIDE SEQUENCE [LARGE SCALE GENOMIC DNA]</scope>
    <source>
        <strain evidence="3">H10</strain>
    </source>
</reference>
<feature type="compositionally biased region" description="Basic and acidic residues" evidence="2">
    <location>
        <begin position="759"/>
        <end position="773"/>
    </location>
</feature>
<protein>
    <submittedName>
        <fullName evidence="3">Uncharacterized protein</fullName>
    </submittedName>
</protein>
<feature type="compositionally biased region" description="Polar residues" evidence="2">
    <location>
        <begin position="487"/>
        <end position="519"/>
    </location>
</feature>
<feature type="compositionally biased region" description="Basic and acidic residues" evidence="2">
    <location>
        <begin position="663"/>
        <end position="682"/>
    </location>
</feature>
<evidence type="ECO:0000256" key="1">
    <source>
        <dbReference type="SAM" id="Coils"/>
    </source>
</evidence>
<dbReference type="OMA" id="QRWRQTT"/>
<evidence type="ECO:0000313" key="4">
    <source>
        <dbReference type="Proteomes" id="UP000037923"/>
    </source>
</evidence>
<feature type="region of interest" description="Disordered" evidence="2">
    <location>
        <begin position="436"/>
        <end position="458"/>
    </location>
</feature>
<feature type="compositionally biased region" description="Low complexity" evidence="2">
    <location>
        <begin position="575"/>
        <end position="589"/>
    </location>
</feature>
<feature type="region of interest" description="Disordered" evidence="2">
    <location>
        <begin position="335"/>
        <end position="364"/>
    </location>
</feature>
<gene>
    <name evidence="3" type="ORF">ABB37_00588</name>
</gene>
<feature type="region of interest" description="Disordered" evidence="2">
    <location>
        <begin position="480"/>
        <end position="773"/>
    </location>
</feature>